<gene>
    <name evidence="1" type="ORF">Pint_33738</name>
</gene>
<organism evidence="1 2">
    <name type="scientific">Pistacia integerrima</name>
    <dbReference type="NCBI Taxonomy" id="434235"/>
    <lineage>
        <taxon>Eukaryota</taxon>
        <taxon>Viridiplantae</taxon>
        <taxon>Streptophyta</taxon>
        <taxon>Embryophyta</taxon>
        <taxon>Tracheophyta</taxon>
        <taxon>Spermatophyta</taxon>
        <taxon>Magnoliopsida</taxon>
        <taxon>eudicotyledons</taxon>
        <taxon>Gunneridae</taxon>
        <taxon>Pentapetalae</taxon>
        <taxon>rosids</taxon>
        <taxon>malvids</taxon>
        <taxon>Sapindales</taxon>
        <taxon>Anacardiaceae</taxon>
        <taxon>Pistacia</taxon>
    </lineage>
</organism>
<dbReference type="Proteomes" id="UP001163603">
    <property type="component" value="Chromosome 14"/>
</dbReference>
<protein>
    <submittedName>
        <fullName evidence="1">Uncharacterized protein</fullName>
    </submittedName>
</protein>
<proteinExistence type="predicted"/>
<accession>A0ACC0X361</accession>
<name>A0ACC0X361_9ROSI</name>
<sequence length="83" mass="9171">MGLSNSFVGTKSTLLPKLLQSCHNKVLLIGGLLVFFCMRSSTAVHLSEVKIDRRHLPTFCTKTSLSQVAFRSILQVDNCLICC</sequence>
<reference evidence="2" key="1">
    <citation type="journal article" date="2023" name="G3 (Bethesda)">
        <title>Genome assembly and association tests identify interacting loci associated with vigor, precocity, and sex in interspecific pistachio rootstocks.</title>
        <authorList>
            <person name="Palmer W."/>
            <person name="Jacygrad E."/>
            <person name="Sagayaradj S."/>
            <person name="Cavanaugh K."/>
            <person name="Han R."/>
            <person name="Bertier L."/>
            <person name="Beede B."/>
            <person name="Kafkas S."/>
            <person name="Golino D."/>
            <person name="Preece J."/>
            <person name="Michelmore R."/>
        </authorList>
    </citation>
    <scope>NUCLEOTIDE SEQUENCE [LARGE SCALE GENOMIC DNA]</scope>
</reference>
<keyword evidence="2" id="KW-1185">Reference proteome</keyword>
<evidence type="ECO:0000313" key="2">
    <source>
        <dbReference type="Proteomes" id="UP001163603"/>
    </source>
</evidence>
<comment type="caution">
    <text evidence="1">The sequence shown here is derived from an EMBL/GenBank/DDBJ whole genome shotgun (WGS) entry which is preliminary data.</text>
</comment>
<dbReference type="EMBL" id="CM047749">
    <property type="protein sequence ID" value="KAJ0010082.1"/>
    <property type="molecule type" value="Genomic_DNA"/>
</dbReference>
<evidence type="ECO:0000313" key="1">
    <source>
        <dbReference type="EMBL" id="KAJ0010082.1"/>
    </source>
</evidence>